<dbReference type="InterPro" id="IPR005583">
    <property type="entry name" value="YaaA"/>
</dbReference>
<comment type="similarity">
    <text evidence="1">Belongs to the UPF0246 family.</text>
</comment>
<dbReference type="HOGENOM" id="CLU_061989_2_1_0"/>
<accession>D1AYP6</accession>
<dbReference type="eggNOG" id="COG3022">
    <property type="taxonomic scope" value="Bacteria"/>
</dbReference>
<proteinExistence type="inferred from homology"/>
<dbReference type="AlphaFoldDB" id="D1AYP6"/>
<gene>
    <name evidence="2" type="ordered locus">Smon_0956</name>
</gene>
<evidence type="ECO:0000313" key="3">
    <source>
        <dbReference type="Proteomes" id="UP000002072"/>
    </source>
</evidence>
<evidence type="ECO:0000313" key="2">
    <source>
        <dbReference type="EMBL" id="ACZ01422.1"/>
    </source>
</evidence>
<dbReference type="GO" id="GO:0033194">
    <property type="term" value="P:response to hydroperoxide"/>
    <property type="evidence" value="ECO:0007669"/>
    <property type="project" value="TreeGrafter"/>
</dbReference>
<dbReference type="GeneID" id="29672840"/>
<dbReference type="PANTHER" id="PTHR30283">
    <property type="entry name" value="PEROXIDE STRESS RESPONSE PROTEIN YAAA"/>
    <property type="match status" value="1"/>
</dbReference>
<dbReference type="NCBIfam" id="NF002543">
    <property type="entry name" value="PRK02101.1-4"/>
    <property type="match status" value="1"/>
</dbReference>
<sequence length="232" mass="27645">MKILIPPAKQMKERKEVLRKGINENTEKILEEILKIEDLSKFFKIKSEQAEIERKRFLDIKNKVSKEYRAIELYDGLMYRNIKRDNLSEKEKEYLNNVYITSSFYGIINALDNISLHRLDFLNNLSVDGVSLKKFWQKQYDDTVKNEELIISLLSSEFEEVFSKEIRDRMYKIVFKESGKTHSTISKKARGQFLTALIENNIQSIEEIEKLKFCGYEMVEKRDKIIFFEKNK</sequence>
<organism evidence="2 3">
    <name type="scientific">Streptobacillus moniliformis (strain ATCC 14647 / DSM 12112 / NCTC 10651 / 9901)</name>
    <dbReference type="NCBI Taxonomy" id="519441"/>
    <lineage>
        <taxon>Bacteria</taxon>
        <taxon>Fusobacteriati</taxon>
        <taxon>Fusobacteriota</taxon>
        <taxon>Fusobacteriia</taxon>
        <taxon>Fusobacteriales</taxon>
        <taxon>Leptotrichiaceae</taxon>
        <taxon>Streptobacillus</taxon>
    </lineage>
</organism>
<dbReference type="EMBL" id="CP001779">
    <property type="protein sequence ID" value="ACZ01422.1"/>
    <property type="molecule type" value="Genomic_DNA"/>
</dbReference>
<name>D1AYP6_STRM9</name>
<dbReference type="RefSeq" id="WP_012858971.1">
    <property type="nucleotide sequence ID" value="NC_013515.1"/>
</dbReference>
<dbReference type="STRING" id="519441.Smon_0956"/>
<dbReference type="GO" id="GO:0005829">
    <property type="term" value="C:cytosol"/>
    <property type="evidence" value="ECO:0007669"/>
    <property type="project" value="TreeGrafter"/>
</dbReference>
<dbReference type="PANTHER" id="PTHR30283:SF4">
    <property type="entry name" value="PEROXIDE STRESS RESISTANCE PROTEIN YAAA"/>
    <property type="match status" value="1"/>
</dbReference>
<keyword evidence="3" id="KW-1185">Reference proteome</keyword>
<dbReference type="HAMAP" id="MF_00652">
    <property type="entry name" value="UPF0246"/>
    <property type="match status" value="1"/>
</dbReference>
<evidence type="ECO:0000256" key="1">
    <source>
        <dbReference type="HAMAP-Rule" id="MF_00652"/>
    </source>
</evidence>
<reference evidence="2 3" key="1">
    <citation type="journal article" date="2009" name="Stand. Genomic Sci.">
        <title>Complete genome sequence of Streptobacillus moniliformis type strain (9901T).</title>
        <authorList>
            <person name="Nolan M."/>
            <person name="Gronow S."/>
            <person name="Lapidus A."/>
            <person name="Ivanova N."/>
            <person name="Copeland A."/>
            <person name="Lucas S."/>
            <person name="Del Rio T.G."/>
            <person name="Chen F."/>
            <person name="Tice H."/>
            <person name="Pitluck S."/>
            <person name="Cheng J.F."/>
            <person name="Sims D."/>
            <person name="Meincke L."/>
            <person name="Bruce D."/>
            <person name="Goodwin L."/>
            <person name="Brettin T."/>
            <person name="Han C."/>
            <person name="Detter J.C."/>
            <person name="Ovchinikova G."/>
            <person name="Pati A."/>
            <person name="Mavromatis K."/>
            <person name="Mikhailova N."/>
            <person name="Chen A."/>
            <person name="Palaniappan K."/>
            <person name="Land M."/>
            <person name="Hauser L."/>
            <person name="Chang Y.J."/>
            <person name="Jeffries C.D."/>
            <person name="Rohde M."/>
            <person name="Sproer C."/>
            <person name="Goker M."/>
            <person name="Bristow J."/>
            <person name="Eisen J.A."/>
            <person name="Markowitz V."/>
            <person name="Hugenholtz P."/>
            <person name="Kyrpides N.C."/>
            <person name="Klenk H.P."/>
            <person name="Chain P."/>
        </authorList>
    </citation>
    <scope>NUCLEOTIDE SEQUENCE [LARGE SCALE GENOMIC DNA]</scope>
    <source>
        <strain evidence="3">ATCC 14647 / DSM 12112 / NCTC 10651 / 9901</strain>
    </source>
</reference>
<protein>
    <recommendedName>
        <fullName evidence="1">UPF0246 protein Smon_0956</fullName>
    </recommendedName>
</protein>
<dbReference type="OrthoDB" id="9777133at2"/>
<dbReference type="Pfam" id="PF03883">
    <property type="entry name" value="H2O2_YaaD"/>
    <property type="match status" value="1"/>
</dbReference>
<dbReference type="Proteomes" id="UP000002072">
    <property type="component" value="Chromosome"/>
</dbReference>
<dbReference type="KEGG" id="smf:Smon_0956"/>